<dbReference type="EMBL" id="JBEWZI010000002">
    <property type="protein sequence ID" value="MET7013106.1"/>
    <property type="molecule type" value="Genomic_DNA"/>
</dbReference>
<evidence type="ECO:0008006" key="4">
    <source>
        <dbReference type="Google" id="ProtNLM"/>
    </source>
</evidence>
<feature type="transmembrane region" description="Helical" evidence="1">
    <location>
        <begin position="34"/>
        <end position="52"/>
    </location>
</feature>
<protein>
    <recommendedName>
        <fullName evidence="4">Holin-X, holin superfamily III</fullName>
    </recommendedName>
</protein>
<keyword evidence="1" id="KW-0472">Membrane</keyword>
<name>A0ABV2TGQ8_9RHOO</name>
<dbReference type="RefSeq" id="WP_354599563.1">
    <property type="nucleotide sequence ID" value="NZ_JBEWZI010000002.1"/>
</dbReference>
<reference evidence="2 3" key="1">
    <citation type="submission" date="2024-07" db="EMBL/GenBank/DDBJ databases">
        <title>Uliginosibacterium flavum JJ3220;KACC:17644.</title>
        <authorList>
            <person name="Kim M.K."/>
        </authorList>
    </citation>
    <scope>NUCLEOTIDE SEQUENCE [LARGE SCALE GENOMIC DNA]</scope>
    <source>
        <strain evidence="2 3">KACC:17644</strain>
    </source>
</reference>
<evidence type="ECO:0000256" key="1">
    <source>
        <dbReference type="SAM" id="Phobius"/>
    </source>
</evidence>
<evidence type="ECO:0000313" key="2">
    <source>
        <dbReference type="EMBL" id="MET7013106.1"/>
    </source>
</evidence>
<dbReference type="Proteomes" id="UP001549691">
    <property type="component" value="Unassembled WGS sequence"/>
</dbReference>
<comment type="caution">
    <text evidence="2">The sequence shown here is derived from an EMBL/GenBank/DDBJ whole genome shotgun (WGS) entry which is preliminary data.</text>
</comment>
<keyword evidence="1" id="KW-0812">Transmembrane</keyword>
<proteinExistence type="predicted"/>
<accession>A0ABV2TGQ8</accession>
<gene>
    <name evidence="2" type="ORF">ABXR19_02815</name>
</gene>
<sequence length="106" mass="11910">MKRTSNFRLKVLHALSALIADEDRELLKFRRRNSALKFFGLLFVAASLLESFEPHWPLPFISAVGIAGGVFCGLSVLFYSALAQWSVIKPFLNAQAIEKATREIEL</sequence>
<feature type="transmembrane region" description="Helical" evidence="1">
    <location>
        <begin position="58"/>
        <end position="82"/>
    </location>
</feature>
<keyword evidence="1" id="KW-1133">Transmembrane helix</keyword>
<organism evidence="2 3">
    <name type="scientific">Uliginosibacterium flavum</name>
    <dbReference type="NCBI Taxonomy" id="1396831"/>
    <lineage>
        <taxon>Bacteria</taxon>
        <taxon>Pseudomonadati</taxon>
        <taxon>Pseudomonadota</taxon>
        <taxon>Betaproteobacteria</taxon>
        <taxon>Rhodocyclales</taxon>
        <taxon>Zoogloeaceae</taxon>
        <taxon>Uliginosibacterium</taxon>
    </lineage>
</organism>
<keyword evidence="3" id="KW-1185">Reference proteome</keyword>
<evidence type="ECO:0000313" key="3">
    <source>
        <dbReference type="Proteomes" id="UP001549691"/>
    </source>
</evidence>